<dbReference type="OrthoDB" id="9805628at2"/>
<sequence length="272" mass="31911">MKNSTSFNSTLNKFGIGLFETIKVKNGEVKDLDLHMDRMFKSISELDLSINIRCEDIDLENENIKSEDRSSLQYLICMRSFLEQKILEYIKQEQIVNKALRLTIFDDGYNISVRDIPYDESSYKRGFRLNISPIKRGDSIIYRHKTTNYFESIYTKNYANKKGFDDGIFLDLNGMVLECSMSNIFFIRGNTIYTPKSDLPILNGTMKQKVLNICNDTSIDLREDVIKLEELDKFDFVFITNSLMELMRVTEIDGIFYNRKNYLFDKILDCLY</sequence>
<dbReference type="PANTHER" id="PTHR42743">
    <property type="entry name" value="AMINO-ACID AMINOTRANSFERASE"/>
    <property type="match status" value="1"/>
</dbReference>
<dbReference type="EMBL" id="FQWX01000009">
    <property type="protein sequence ID" value="SHG85875.1"/>
    <property type="molecule type" value="Genomic_DNA"/>
</dbReference>
<name>A0A1M5N8S3_9FIRM</name>
<dbReference type="SUPFAM" id="SSF56752">
    <property type="entry name" value="D-aminoacid aminotransferase-like PLP-dependent enzymes"/>
    <property type="match status" value="1"/>
</dbReference>
<comment type="cofactor">
    <cofactor evidence="1">
        <name>pyridoxal 5'-phosphate</name>
        <dbReference type="ChEBI" id="CHEBI:597326"/>
    </cofactor>
</comment>
<evidence type="ECO:0000313" key="5">
    <source>
        <dbReference type="Proteomes" id="UP000243255"/>
    </source>
</evidence>
<dbReference type="Gene3D" id="3.30.470.10">
    <property type="match status" value="1"/>
</dbReference>
<reference evidence="5" key="1">
    <citation type="submission" date="2016-11" db="EMBL/GenBank/DDBJ databases">
        <authorList>
            <person name="Varghese N."/>
            <person name="Submissions S."/>
        </authorList>
    </citation>
    <scope>NUCLEOTIDE SEQUENCE [LARGE SCALE GENOMIC DNA]</scope>
    <source>
        <strain evidence="5">DSM 2635</strain>
    </source>
</reference>
<evidence type="ECO:0000256" key="1">
    <source>
        <dbReference type="ARBA" id="ARBA00001933"/>
    </source>
</evidence>
<keyword evidence="3" id="KW-0663">Pyridoxal phosphate</keyword>
<comment type="similarity">
    <text evidence="2">Belongs to the class-IV pyridoxal-phosphate-dependent aminotransferase family.</text>
</comment>
<dbReference type="PANTHER" id="PTHR42743:SF11">
    <property type="entry name" value="AMINODEOXYCHORISMATE LYASE"/>
    <property type="match status" value="1"/>
</dbReference>
<dbReference type="InterPro" id="IPR043132">
    <property type="entry name" value="BCAT-like_C"/>
</dbReference>
<dbReference type="GO" id="GO:0008652">
    <property type="term" value="P:amino acid biosynthetic process"/>
    <property type="evidence" value="ECO:0007669"/>
    <property type="project" value="UniProtKB-ARBA"/>
</dbReference>
<organism evidence="4 5">
    <name type="scientific">Asaccharospora irregularis DSM 2635</name>
    <dbReference type="NCBI Taxonomy" id="1121321"/>
    <lineage>
        <taxon>Bacteria</taxon>
        <taxon>Bacillati</taxon>
        <taxon>Bacillota</taxon>
        <taxon>Clostridia</taxon>
        <taxon>Peptostreptococcales</taxon>
        <taxon>Peptostreptococcaceae</taxon>
        <taxon>Asaccharospora</taxon>
    </lineage>
</organism>
<dbReference type="CDD" id="cd00449">
    <property type="entry name" value="PLPDE_IV"/>
    <property type="match status" value="1"/>
</dbReference>
<keyword evidence="5" id="KW-1185">Reference proteome</keyword>
<dbReference type="Gene3D" id="3.20.10.10">
    <property type="entry name" value="D-amino Acid Aminotransferase, subunit A, domain 2"/>
    <property type="match status" value="1"/>
</dbReference>
<dbReference type="GO" id="GO:0046394">
    <property type="term" value="P:carboxylic acid biosynthetic process"/>
    <property type="evidence" value="ECO:0007669"/>
    <property type="project" value="UniProtKB-ARBA"/>
</dbReference>
<accession>A0A1M5N8S3</accession>
<dbReference type="RefSeq" id="WP_073125175.1">
    <property type="nucleotide sequence ID" value="NZ_BAABCH010000102.1"/>
</dbReference>
<dbReference type="Pfam" id="PF01063">
    <property type="entry name" value="Aminotran_4"/>
    <property type="match status" value="1"/>
</dbReference>
<gene>
    <name evidence="4" type="ORF">SAMN04488530_10950</name>
</gene>
<dbReference type="Proteomes" id="UP000243255">
    <property type="component" value="Unassembled WGS sequence"/>
</dbReference>
<evidence type="ECO:0000256" key="3">
    <source>
        <dbReference type="ARBA" id="ARBA00022898"/>
    </source>
</evidence>
<dbReference type="STRING" id="1121321.SAMN04488530_10950"/>
<keyword evidence="4" id="KW-0456">Lyase</keyword>
<dbReference type="GO" id="GO:0005829">
    <property type="term" value="C:cytosol"/>
    <property type="evidence" value="ECO:0007669"/>
    <property type="project" value="TreeGrafter"/>
</dbReference>
<dbReference type="FunFam" id="3.20.10.10:FF:000002">
    <property type="entry name" value="D-alanine aminotransferase"/>
    <property type="match status" value="1"/>
</dbReference>
<dbReference type="GO" id="GO:0016829">
    <property type="term" value="F:lyase activity"/>
    <property type="evidence" value="ECO:0007669"/>
    <property type="project" value="UniProtKB-KW"/>
</dbReference>
<protein>
    <submittedName>
        <fullName evidence="4">4-amino-4-deoxychorismate lyase</fullName>
    </submittedName>
</protein>
<dbReference type="InterPro" id="IPR050571">
    <property type="entry name" value="Class-IV_PLP-Dep_Aminotrnsfr"/>
</dbReference>
<proteinExistence type="inferred from homology"/>
<evidence type="ECO:0000256" key="2">
    <source>
        <dbReference type="ARBA" id="ARBA00009320"/>
    </source>
</evidence>
<dbReference type="AlphaFoldDB" id="A0A1M5N8S3"/>
<dbReference type="InterPro" id="IPR036038">
    <property type="entry name" value="Aminotransferase-like"/>
</dbReference>
<dbReference type="InterPro" id="IPR001544">
    <property type="entry name" value="Aminotrans_IV"/>
</dbReference>
<dbReference type="InterPro" id="IPR043131">
    <property type="entry name" value="BCAT-like_N"/>
</dbReference>
<evidence type="ECO:0000313" key="4">
    <source>
        <dbReference type="EMBL" id="SHG85875.1"/>
    </source>
</evidence>